<evidence type="ECO:0000313" key="3">
    <source>
        <dbReference type="Proteomes" id="UP000294843"/>
    </source>
</evidence>
<keyword evidence="3" id="KW-1185">Reference proteome</keyword>
<protein>
    <submittedName>
        <fullName evidence="2">LPXTG cell wall anchor domain-containing protein</fullName>
    </submittedName>
</protein>
<keyword evidence="1" id="KW-1133">Transmembrane helix</keyword>
<evidence type="ECO:0000313" key="2">
    <source>
        <dbReference type="EMBL" id="TDM12474.1"/>
    </source>
</evidence>
<accession>A0A4R6BVY9</accession>
<dbReference type="EMBL" id="SCWF01000016">
    <property type="protein sequence ID" value="TDM12474.1"/>
    <property type="molecule type" value="Genomic_DNA"/>
</dbReference>
<dbReference type="AlphaFoldDB" id="A0A4R6BVY9"/>
<reference evidence="2 3" key="1">
    <citation type="submission" date="2019-01" db="EMBL/GenBank/DDBJ databases">
        <title>Draft genome sequences of the type strains of six Macrococcus species.</title>
        <authorList>
            <person name="Mazhar S."/>
            <person name="Altermann E."/>
            <person name="Hill C."/>
            <person name="Mcauliffe O."/>
        </authorList>
    </citation>
    <scope>NUCLEOTIDE SEQUENCE [LARGE SCALE GENOMIC DNA]</scope>
    <source>
        <strain evidence="2 3">ATCC 51825</strain>
    </source>
</reference>
<feature type="transmembrane region" description="Helical" evidence="1">
    <location>
        <begin position="6"/>
        <end position="27"/>
    </location>
</feature>
<gene>
    <name evidence="2" type="ORF">ERX55_10735</name>
</gene>
<dbReference type="NCBIfam" id="TIGR01167">
    <property type="entry name" value="LPXTG_anchor"/>
    <property type="match status" value="1"/>
</dbReference>
<proteinExistence type="predicted"/>
<keyword evidence="1" id="KW-0812">Transmembrane</keyword>
<evidence type="ECO:0000256" key="1">
    <source>
        <dbReference type="SAM" id="Phobius"/>
    </source>
</evidence>
<comment type="caution">
    <text evidence="2">The sequence shown here is derived from an EMBL/GenBank/DDBJ whole genome shotgun (WGS) entry which is preliminary data.</text>
</comment>
<sequence length="34" mass="3737">MTGEEQSSSALMGSIALLTAGFTLLFIKRKRTDY</sequence>
<dbReference type="Proteomes" id="UP000294843">
    <property type="component" value="Unassembled WGS sequence"/>
</dbReference>
<name>A0A4R6BVY9_9STAP</name>
<keyword evidence="1" id="KW-0472">Membrane</keyword>
<organism evidence="2 3">
    <name type="scientific">Macrococcus bovicus</name>
    <dbReference type="NCBI Taxonomy" id="69968"/>
    <lineage>
        <taxon>Bacteria</taxon>
        <taxon>Bacillati</taxon>
        <taxon>Bacillota</taxon>
        <taxon>Bacilli</taxon>
        <taxon>Bacillales</taxon>
        <taxon>Staphylococcaceae</taxon>
        <taxon>Macrococcus</taxon>
    </lineage>
</organism>